<keyword evidence="12" id="KW-1185">Reference proteome</keyword>
<dbReference type="SUPFAM" id="SSF54292">
    <property type="entry name" value="2Fe-2S ferredoxin-like"/>
    <property type="match status" value="1"/>
</dbReference>
<dbReference type="InterPro" id="IPR050415">
    <property type="entry name" value="MRET"/>
</dbReference>
<evidence type="ECO:0000256" key="7">
    <source>
        <dbReference type="ARBA" id="ARBA00023004"/>
    </source>
</evidence>
<dbReference type="RefSeq" id="WP_130965303.1">
    <property type="nucleotide sequence ID" value="NZ_SIRT01000015.1"/>
</dbReference>
<dbReference type="InterPro" id="IPR001041">
    <property type="entry name" value="2Fe-2S_ferredoxin-type"/>
</dbReference>
<keyword evidence="4" id="KW-0479">Metal-binding</keyword>
<dbReference type="PROSITE" id="PS51384">
    <property type="entry name" value="FAD_FR"/>
    <property type="match status" value="1"/>
</dbReference>
<name>A0A4Q9FBQ2_9FLAO</name>
<dbReference type="Proteomes" id="UP000291142">
    <property type="component" value="Unassembled WGS sequence"/>
</dbReference>
<dbReference type="InterPro" id="IPR017927">
    <property type="entry name" value="FAD-bd_FR_type"/>
</dbReference>
<dbReference type="CDD" id="cd00207">
    <property type="entry name" value="fer2"/>
    <property type="match status" value="1"/>
</dbReference>
<dbReference type="InterPro" id="IPR017938">
    <property type="entry name" value="Riboflavin_synthase-like_b-brl"/>
</dbReference>
<evidence type="ECO:0000256" key="5">
    <source>
        <dbReference type="ARBA" id="ARBA00022827"/>
    </source>
</evidence>
<sequence>MSGFHKLSIKNITRVTEKSVSISFNVPENLKEEFQFKAGQYITLKTQIDNNEVRRDYSLCVSPKSGDLKVAVKEVEDGTFSAYANTKLKVGDTLEVAAPKGRFVFEPNDNKTKNIALFAAGSGITPIMSIVKCALEEEVNSKVILVYGNKSTKDTMFLNVLLDLQHEYSERFSIEFVFSQADEDDAIFGRIEKSTVNYVMKNKYKHVDVDALYICGPEGMIHTVKNVLAEHDIDDERVHFELFKAAKSEESDDTTLPTTGSGNTKITVIVDDEETTFEMSTKQTILEAALDEDLDAPYSCQGGICSSCLAKIKEGAATMVQNNILTESEVADGLVLTCQAHPTTPSIVIDYDDV</sequence>
<dbReference type="GO" id="GO:0051537">
    <property type="term" value="F:2 iron, 2 sulfur cluster binding"/>
    <property type="evidence" value="ECO:0007669"/>
    <property type="project" value="UniProtKB-KW"/>
</dbReference>
<dbReference type="Pfam" id="PF00111">
    <property type="entry name" value="Fer2"/>
    <property type="match status" value="1"/>
</dbReference>
<dbReference type="InterPro" id="IPR001433">
    <property type="entry name" value="OxRdtase_FAD/NAD-bd"/>
</dbReference>
<keyword evidence="7" id="KW-0408">Iron</keyword>
<proteinExistence type="predicted"/>
<dbReference type="Pfam" id="PF00970">
    <property type="entry name" value="FAD_binding_6"/>
    <property type="match status" value="1"/>
</dbReference>
<dbReference type="SUPFAM" id="SSF63380">
    <property type="entry name" value="Riboflavin synthase domain-like"/>
    <property type="match status" value="1"/>
</dbReference>
<dbReference type="PANTHER" id="PTHR47354">
    <property type="entry name" value="NADH OXIDOREDUCTASE HCR"/>
    <property type="match status" value="1"/>
</dbReference>
<dbReference type="Gene3D" id="2.40.30.10">
    <property type="entry name" value="Translation factors"/>
    <property type="match status" value="1"/>
</dbReference>
<evidence type="ECO:0000256" key="8">
    <source>
        <dbReference type="ARBA" id="ARBA00023014"/>
    </source>
</evidence>
<dbReference type="InterPro" id="IPR006058">
    <property type="entry name" value="2Fe2S_fd_BS"/>
</dbReference>
<dbReference type="PANTHER" id="PTHR47354:SF8">
    <property type="entry name" value="1,2-PHENYLACETYL-COA EPOXIDASE, SUBUNIT E"/>
    <property type="match status" value="1"/>
</dbReference>
<dbReference type="Pfam" id="PF00175">
    <property type="entry name" value="NAD_binding_1"/>
    <property type="match status" value="1"/>
</dbReference>
<evidence type="ECO:0000259" key="10">
    <source>
        <dbReference type="PROSITE" id="PS51384"/>
    </source>
</evidence>
<evidence type="ECO:0000256" key="3">
    <source>
        <dbReference type="ARBA" id="ARBA00022714"/>
    </source>
</evidence>
<dbReference type="EMBL" id="SIRT01000015">
    <property type="protein sequence ID" value="TBN00168.1"/>
    <property type="molecule type" value="Genomic_DNA"/>
</dbReference>
<feature type="domain" description="2Fe-2S ferredoxin-type" evidence="9">
    <location>
        <begin position="264"/>
        <end position="354"/>
    </location>
</feature>
<evidence type="ECO:0000259" key="9">
    <source>
        <dbReference type="PROSITE" id="PS51085"/>
    </source>
</evidence>
<evidence type="ECO:0000256" key="4">
    <source>
        <dbReference type="ARBA" id="ARBA00022723"/>
    </source>
</evidence>
<dbReference type="PROSITE" id="PS00197">
    <property type="entry name" value="2FE2S_FER_1"/>
    <property type="match status" value="1"/>
</dbReference>
<dbReference type="Gene3D" id="3.10.20.30">
    <property type="match status" value="1"/>
</dbReference>
<dbReference type="Gene3D" id="3.40.50.80">
    <property type="entry name" value="Nucleotide-binding domain of ferredoxin-NADP reductase (FNR) module"/>
    <property type="match status" value="1"/>
</dbReference>
<dbReference type="InterPro" id="IPR039261">
    <property type="entry name" value="FNR_nucleotide-bd"/>
</dbReference>
<keyword evidence="6" id="KW-0560">Oxidoreductase</keyword>
<dbReference type="AlphaFoldDB" id="A0A4Q9FBQ2"/>
<dbReference type="InterPro" id="IPR036010">
    <property type="entry name" value="2Fe-2S_ferredoxin-like_sf"/>
</dbReference>
<feature type="domain" description="FAD-binding FR-type" evidence="10">
    <location>
        <begin position="2"/>
        <end position="106"/>
    </location>
</feature>
<dbReference type="PRINTS" id="PR00406">
    <property type="entry name" value="CYTB5RDTASE"/>
</dbReference>
<dbReference type="GO" id="GO:0046872">
    <property type="term" value="F:metal ion binding"/>
    <property type="evidence" value="ECO:0007669"/>
    <property type="project" value="UniProtKB-KW"/>
</dbReference>
<evidence type="ECO:0000256" key="1">
    <source>
        <dbReference type="ARBA" id="ARBA00001974"/>
    </source>
</evidence>
<comment type="cofactor">
    <cofactor evidence="1">
        <name>FAD</name>
        <dbReference type="ChEBI" id="CHEBI:57692"/>
    </cofactor>
</comment>
<keyword evidence="2" id="KW-0285">Flavoprotein</keyword>
<dbReference type="GO" id="GO:0016491">
    <property type="term" value="F:oxidoreductase activity"/>
    <property type="evidence" value="ECO:0007669"/>
    <property type="project" value="UniProtKB-KW"/>
</dbReference>
<protein>
    <submittedName>
        <fullName evidence="11">Ferredoxin--NADP reductase</fullName>
    </submittedName>
</protein>
<organism evidence="11 12">
    <name type="scientific">Hyunsoonleella flava</name>
    <dbReference type="NCBI Taxonomy" id="2527939"/>
    <lineage>
        <taxon>Bacteria</taxon>
        <taxon>Pseudomonadati</taxon>
        <taxon>Bacteroidota</taxon>
        <taxon>Flavobacteriia</taxon>
        <taxon>Flavobacteriales</taxon>
        <taxon>Flavobacteriaceae</taxon>
    </lineage>
</organism>
<dbReference type="PROSITE" id="PS51085">
    <property type="entry name" value="2FE2S_FER_2"/>
    <property type="match status" value="1"/>
</dbReference>
<keyword evidence="3" id="KW-0001">2Fe-2S</keyword>
<evidence type="ECO:0000313" key="11">
    <source>
        <dbReference type="EMBL" id="TBN00168.1"/>
    </source>
</evidence>
<accession>A0A4Q9FBQ2</accession>
<reference evidence="11 12" key="1">
    <citation type="submission" date="2019-02" db="EMBL/GenBank/DDBJ databases">
        <title>Hyunsoonleella sp., isolated from marine sediment.</title>
        <authorList>
            <person name="Liu B.-T."/>
        </authorList>
    </citation>
    <scope>NUCLEOTIDE SEQUENCE [LARGE SCALE GENOMIC DNA]</scope>
    <source>
        <strain evidence="11 12">T58</strain>
    </source>
</reference>
<dbReference type="SUPFAM" id="SSF52343">
    <property type="entry name" value="Ferredoxin reductase-like, C-terminal NADP-linked domain"/>
    <property type="match status" value="1"/>
</dbReference>
<gene>
    <name evidence="11" type="ORF">EYD45_14605</name>
</gene>
<evidence type="ECO:0000256" key="6">
    <source>
        <dbReference type="ARBA" id="ARBA00023002"/>
    </source>
</evidence>
<dbReference type="CDD" id="cd06214">
    <property type="entry name" value="PA_degradation_oxidoreductase_like"/>
    <property type="match status" value="1"/>
</dbReference>
<dbReference type="GO" id="GO:0050660">
    <property type="term" value="F:flavin adenine dinucleotide binding"/>
    <property type="evidence" value="ECO:0007669"/>
    <property type="project" value="TreeGrafter"/>
</dbReference>
<keyword evidence="5" id="KW-0274">FAD</keyword>
<dbReference type="OrthoDB" id="9789468at2"/>
<dbReference type="InterPro" id="IPR008333">
    <property type="entry name" value="Cbr1-like_FAD-bd_dom"/>
</dbReference>
<dbReference type="InterPro" id="IPR012675">
    <property type="entry name" value="Beta-grasp_dom_sf"/>
</dbReference>
<keyword evidence="8" id="KW-0411">Iron-sulfur</keyword>
<evidence type="ECO:0000256" key="2">
    <source>
        <dbReference type="ARBA" id="ARBA00022630"/>
    </source>
</evidence>
<evidence type="ECO:0000313" key="12">
    <source>
        <dbReference type="Proteomes" id="UP000291142"/>
    </source>
</evidence>
<comment type="caution">
    <text evidence="11">The sequence shown here is derived from an EMBL/GenBank/DDBJ whole genome shotgun (WGS) entry which is preliminary data.</text>
</comment>